<evidence type="ECO:0000313" key="3">
    <source>
        <dbReference type="Proteomes" id="UP000704762"/>
    </source>
</evidence>
<accession>A0ABS2RKY4</accession>
<dbReference type="Proteomes" id="UP000704762">
    <property type="component" value="Unassembled WGS sequence"/>
</dbReference>
<dbReference type="RefSeq" id="WP_204917839.1">
    <property type="nucleotide sequence ID" value="NZ_BAAAQP010000001.1"/>
</dbReference>
<sequence>MSQSETPGTELVRVVPEGAGPCAGLAWWRNRGQRGMTTAEYAVGTVAAVTFVGVLIKVLLDPSVYQLILKLILWVLRQFWGD</sequence>
<evidence type="ECO:0008006" key="4">
    <source>
        <dbReference type="Google" id="ProtNLM"/>
    </source>
</evidence>
<dbReference type="EMBL" id="JAFBCF010000001">
    <property type="protein sequence ID" value="MBM7799227.1"/>
    <property type="molecule type" value="Genomic_DNA"/>
</dbReference>
<name>A0ABS2RKY4_9ACTN</name>
<reference evidence="2 3" key="1">
    <citation type="submission" date="2021-01" db="EMBL/GenBank/DDBJ databases">
        <title>Sequencing the genomes of 1000 actinobacteria strains.</title>
        <authorList>
            <person name="Klenk H.-P."/>
        </authorList>
    </citation>
    <scope>NUCLEOTIDE SEQUENCE [LARGE SCALE GENOMIC DNA]</scope>
    <source>
        <strain evidence="2 3">DSM 18662</strain>
    </source>
</reference>
<keyword evidence="1" id="KW-0472">Membrane</keyword>
<protein>
    <recommendedName>
        <fullName evidence="4">DUF4244 domain-containing protein</fullName>
    </recommendedName>
</protein>
<comment type="caution">
    <text evidence="2">The sequence shown here is derived from an EMBL/GenBank/DDBJ whole genome shotgun (WGS) entry which is preliminary data.</text>
</comment>
<gene>
    <name evidence="2" type="ORF">JOE57_002148</name>
</gene>
<organism evidence="2 3">
    <name type="scientific">Microlunatus panaciterrae</name>
    <dbReference type="NCBI Taxonomy" id="400768"/>
    <lineage>
        <taxon>Bacteria</taxon>
        <taxon>Bacillati</taxon>
        <taxon>Actinomycetota</taxon>
        <taxon>Actinomycetes</taxon>
        <taxon>Propionibacteriales</taxon>
        <taxon>Propionibacteriaceae</taxon>
        <taxon>Microlunatus</taxon>
    </lineage>
</organism>
<feature type="transmembrane region" description="Helical" evidence="1">
    <location>
        <begin position="41"/>
        <end position="60"/>
    </location>
</feature>
<dbReference type="Pfam" id="PF14029">
    <property type="entry name" value="DUF4244"/>
    <property type="match status" value="1"/>
</dbReference>
<keyword evidence="1" id="KW-1133">Transmembrane helix</keyword>
<evidence type="ECO:0000313" key="2">
    <source>
        <dbReference type="EMBL" id="MBM7799227.1"/>
    </source>
</evidence>
<evidence type="ECO:0000256" key="1">
    <source>
        <dbReference type="SAM" id="Phobius"/>
    </source>
</evidence>
<dbReference type="InterPro" id="IPR025338">
    <property type="entry name" value="DUF4244"/>
</dbReference>
<keyword evidence="3" id="KW-1185">Reference proteome</keyword>
<keyword evidence="1" id="KW-0812">Transmembrane</keyword>
<proteinExistence type="predicted"/>